<dbReference type="Pfam" id="PF11010">
    <property type="entry name" value="DUF2848"/>
    <property type="match status" value="1"/>
</dbReference>
<keyword evidence="2" id="KW-1185">Reference proteome</keyword>
<dbReference type="Proteomes" id="UP001180487">
    <property type="component" value="Unassembled WGS sequence"/>
</dbReference>
<dbReference type="InterPro" id="IPR021269">
    <property type="entry name" value="DUF2848"/>
</dbReference>
<name>A0ABU2C5A1_9BURK</name>
<sequence>MNVFFHLPSETGAQPLQIEVNRLVIAGWTGRDAHAIEHHIGELEAIGVPRPSAVPLFYRVASNQLTQADSVQVVGDGTSGEVEPFLFFHGGEFFVSIASDHTDRPLETHSVALSKQICPKPVARHAWRLAEVLNHWDTLVLRSWIEEDGESRLYQEGTLAALRPPADLLARFSAAGNPPPAEGFAMACGTVGAIGGIRPSASFRMELFDPRLGRSIVHAYRCQALPVIA</sequence>
<dbReference type="RefSeq" id="WP_310371465.1">
    <property type="nucleotide sequence ID" value="NZ_JAVDXT010000001.1"/>
</dbReference>
<dbReference type="EMBL" id="JAVDXT010000001">
    <property type="protein sequence ID" value="MDR7376497.1"/>
    <property type="molecule type" value="Genomic_DNA"/>
</dbReference>
<accession>A0ABU2C5A1</accession>
<evidence type="ECO:0000313" key="1">
    <source>
        <dbReference type="EMBL" id="MDR7376497.1"/>
    </source>
</evidence>
<organism evidence="1 2">
    <name type="scientific">Rhodoferax ferrireducens</name>
    <dbReference type="NCBI Taxonomy" id="192843"/>
    <lineage>
        <taxon>Bacteria</taxon>
        <taxon>Pseudomonadati</taxon>
        <taxon>Pseudomonadota</taxon>
        <taxon>Betaproteobacteria</taxon>
        <taxon>Burkholderiales</taxon>
        <taxon>Comamonadaceae</taxon>
        <taxon>Rhodoferax</taxon>
    </lineage>
</organism>
<proteinExistence type="predicted"/>
<evidence type="ECO:0000313" key="2">
    <source>
        <dbReference type="Proteomes" id="UP001180487"/>
    </source>
</evidence>
<gene>
    <name evidence="1" type="ORF">J2X19_001155</name>
</gene>
<protein>
    <recommendedName>
        <fullName evidence="3">DUF2848 domain-containing protein</fullName>
    </recommendedName>
</protein>
<reference evidence="1 2" key="1">
    <citation type="submission" date="2023-07" db="EMBL/GenBank/DDBJ databases">
        <title>Sorghum-associated microbial communities from plants grown in Nebraska, USA.</title>
        <authorList>
            <person name="Schachtman D."/>
        </authorList>
    </citation>
    <scope>NUCLEOTIDE SEQUENCE [LARGE SCALE GENOMIC DNA]</scope>
    <source>
        <strain evidence="1 2">BE313</strain>
    </source>
</reference>
<comment type="caution">
    <text evidence="1">The sequence shown here is derived from an EMBL/GenBank/DDBJ whole genome shotgun (WGS) entry which is preliminary data.</text>
</comment>
<evidence type="ECO:0008006" key="3">
    <source>
        <dbReference type="Google" id="ProtNLM"/>
    </source>
</evidence>